<evidence type="ECO:0000313" key="2">
    <source>
        <dbReference type="Proteomes" id="UP000283841"/>
    </source>
</evidence>
<dbReference type="RefSeq" id="XP_028486931.1">
    <property type="nucleotide sequence ID" value="XM_028629742.1"/>
</dbReference>
<comment type="caution">
    <text evidence="1">The sequence shown here is derived from an EMBL/GenBank/DDBJ whole genome shotgun (WGS) entry which is preliminary data.</text>
</comment>
<dbReference type="VEuPathDB" id="FungiDB:C8Q69DRAFT_454943"/>
<protein>
    <submittedName>
        <fullName evidence="1">Uncharacterized protein</fullName>
    </submittedName>
</protein>
<dbReference type="Proteomes" id="UP000283841">
    <property type="component" value="Unassembled WGS sequence"/>
</dbReference>
<dbReference type="GeneID" id="39599019"/>
<proteinExistence type="predicted"/>
<evidence type="ECO:0000313" key="1">
    <source>
        <dbReference type="EMBL" id="RWQ97286.1"/>
    </source>
</evidence>
<organism evidence="1 2">
    <name type="scientific">Byssochlamys spectabilis</name>
    <name type="common">Paecilomyces variotii</name>
    <dbReference type="NCBI Taxonomy" id="264951"/>
    <lineage>
        <taxon>Eukaryota</taxon>
        <taxon>Fungi</taxon>
        <taxon>Dikarya</taxon>
        <taxon>Ascomycota</taxon>
        <taxon>Pezizomycotina</taxon>
        <taxon>Eurotiomycetes</taxon>
        <taxon>Eurotiomycetidae</taxon>
        <taxon>Eurotiales</taxon>
        <taxon>Thermoascaceae</taxon>
        <taxon>Paecilomyces</taxon>
    </lineage>
</organism>
<keyword evidence="2" id="KW-1185">Reference proteome</keyword>
<dbReference type="EMBL" id="RCNU01000002">
    <property type="protein sequence ID" value="RWQ97286.1"/>
    <property type="molecule type" value="Genomic_DNA"/>
</dbReference>
<accession>A0A443HZP2</accession>
<sequence length="288" mass="31365">MAKYDNASSLAIVIYQGHSHYAQHGIVPQQLVLFGSSNPAAPAIPWSFIEANLSIEGDTLAILDSCFSSAAAMTGLNTEYLVASAFESPASAIIQRSFTRRLIDLFKSQINPEMTVAQIHAKLVNQANQPGSGLDYTFVHIACDNKQSITLRPLRHMPRELAALKKGDELADGKVLVSVLLEGKTSIPSVSEWETWLARAIPEDVADIKIEAVFETGSALCLMTMPIAVFDMLKGHNHEGAYGFVAYVESNNLMNTHGFRSQASGFLTARQGNVQMPRREPKPTSSTE</sequence>
<dbReference type="AlphaFoldDB" id="A0A443HZP2"/>
<gene>
    <name evidence="1" type="ORF">C8Q69DRAFT_454943</name>
</gene>
<reference evidence="1 2" key="1">
    <citation type="journal article" date="2018" name="Front. Microbiol.">
        <title>Genomic and genetic insights into a cosmopolitan fungus, Paecilomyces variotii (Eurotiales).</title>
        <authorList>
            <person name="Urquhart A.S."/>
            <person name="Mondo S.J."/>
            <person name="Makela M.R."/>
            <person name="Hane J.K."/>
            <person name="Wiebenga A."/>
            <person name="He G."/>
            <person name="Mihaltcheva S."/>
            <person name="Pangilinan J."/>
            <person name="Lipzen A."/>
            <person name="Barry K."/>
            <person name="de Vries R.P."/>
            <person name="Grigoriev I.V."/>
            <person name="Idnurm A."/>
        </authorList>
    </citation>
    <scope>NUCLEOTIDE SEQUENCE [LARGE SCALE GENOMIC DNA]</scope>
    <source>
        <strain evidence="1 2">CBS 101075</strain>
    </source>
</reference>
<name>A0A443HZP2_BYSSP</name>